<organism evidence="1 2">
    <name type="scientific">Rossellomorea marisflavi</name>
    <dbReference type="NCBI Taxonomy" id="189381"/>
    <lineage>
        <taxon>Bacteria</taxon>
        <taxon>Bacillati</taxon>
        <taxon>Bacillota</taxon>
        <taxon>Bacilli</taxon>
        <taxon>Bacillales</taxon>
        <taxon>Bacillaceae</taxon>
        <taxon>Rossellomorea</taxon>
    </lineage>
</organism>
<dbReference type="SUPFAM" id="SSF140415">
    <property type="entry name" value="YppE-like"/>
    <property type="match status" value="1"/>
</dbReference>
<dbReference type="Gene3D" id="1.20.120.440">
    <property type="entry name" value="YppE-like"/>
    <property type="match status" value="1"/>
</dbReference>
<dbReference type="InterPro" id="IPR014913">
    <property type="entry name" value="YppE-like"/>
</dbReference>
<accession>A0A5D4RYT4</accession>
<gene>
    <name evidence="1" type="ORF">FZC83_03010</name>
</gene>
<comment type="caution">
    <text evidence="1">The sequence shown here is derived from an EMBL/GenBank/DDBJ whole genome shotgun (WGS) entry which is preliminary data.</text>
</comment>
<sequence length="139" mass="16529">MTVMKQPWFRLLFILNLGDSWMDKLIGVTDSLLTEAGYMIEEYKRRRESGEKGDFYRDVKPYADKVKSLIDQWRSLSEEWVATSRPKHLHLPQISNTYDNIEMLSVHCFFPESSYNRFISHYQSVSYVLGTQLHELRKD</sequence>
<dbReference type="Pfam" id="PF08807">
    <property type="entry name" value="DUF1798"/>
    <property type="match status" value="1"/>
</dbReference>
<protein>
    <submittedName>
        <fullName evidence="1">DUF1798 family protein</fullName>
    </submittedName>
</protein>
<proteinExistence type="predicted"/>
<dbReference type="EMBL" id="VTEQ01000001">
    <property type="protein sequence ID" value="TYS56555.1"/>
    <property type="molecule type" value="Genomic_DNA"/>
</dbReference>
<reference evidence="1 2" key="1">
    <citation type="submission" date="2019-08" db="EMBL/GenBank/DDBJ databases">
        <title>Bacillus genomes from the desert of Cuatro Cienegas, Coahuila.</title>
        <authorList>
            <person name="Olmedo-Alvarez G."/>
        </authorList>
    </citation>
    <scope>NUCLEOTIDE SEQUENCE [LARGE SCALE GENOMIC DNA]</scope>
    <source>
        <strain evidence="1 2">CH108_3D</strain>
    </source>
</reference>
<evidence type="ECO:0000313" key="2">
    <source>
        <dbReference type="Proteomes" id="UP000322997"/>
    </source>
</evidence>
<evidence type="ECO:0000313" key="1">
    <source>
        <dbReference type="EMBL" id="TYS56555.1"/>
    </source>
</evidence>
<dbReference type="AlphaFoldDB" id="A0A5D4RYT4"/>
<dbReference type="InterPro" id="IPR023351">
    <property type="entry name" value="YppE-like_sf"/>
</dbReference>
<name>A0A5D4RYT4_9BACI</name>
<dbReference type="Proteomes" id="UP000322997">
    <property type="component" value="Unassembled WGS sequence"/>
</dbReference>